<feature type="transmembrane region" description="Helical" evidence="2">
    <location>
        <begin position="34"/>
        <end position="54"/>
    </location>
</feature>
<dbReference type="Proteomes" id="UP000318693">
    <property type="component" value="Unassembled WGS sequence"/>
</dbReference>
<gene>
    <name evidence="4" type="ORF">FJ693_01200</name>
</gene>
<evidence type="ECO:0000256" key="1">
    <source>
        <dbReference type="SAM" id="MobiDB-lite"/>
    </source>
</evidence>
<dbReference type="Gene3D" id="3.90.1210.10">
    <property type="entry name" value="Antifreeze-like/N-acetylneuraminic acid synthase C-terminal domain"/>
    <property type="match status" value="1"/>
</dbReference>
<dbReference type="AlphaFoldDB" id="A0A552WXP7"/>
<protein>
    <recommendedName>
        <fullName evidence="3">SAF domain-containing protein</fullName>
    </recommendedName>
</protein>
<feature type="region of interest" description="Disordered" evidence="1">
    <location>
        <begin position="1"/>
        <end position="28"/>
    </location>
</feature>
<organism evidence="4 5">
    <name type="scientific">Georgenia yuyongxinii</name>
    <dbReference type="NCBI Taxonomy" id="2589797"/>
    <lineage>
        <taxon>Bacteria</taxon>
        <taxon>Bacillati</taxon>
        <taxon>Actinomycetota</taxon>
        <taxon>Actinomycetes</taxon>
        <taxon>Micrococcales</taxon>
        <taxon>Bogoriellaceae</taxon>
        <taxon>Georgenia</taxon>
    </lineage>
</organism>
<dbReference type="SMART" id="SM00858">
    <property type="entry name" value="SAF"/>
    <property type="match status" value="1"/>
</dbReference>
<dbReference type="InterPro" id="IPR013974">
    <property type="entry name" value="SAF"/>
</dbReference>
<evidence type="ECO:0000259" key="3">
    <source>
        <dbReference type="SMART" id="SM00858"/>
    </source>
</evidence>
<evidence type="ECO:0000313" key="5">
    <source>
        <dbReference type="Proteomes" id="UP000318693"/>
    </source>
</evidence>
<keyword evidence="2" id="KW-0472">Membrane</keyword>
<feature type="compositionally biased region" description="Low complexity" evidence="1">
    <location>
        <begin position="9"/>
        <end position="24"/>
    </location>
</feature>
<evidence type="ECO:0000256" key="2">
    <source>
        <dbReference type="SAM" id="Phobius"/>
    </source>
</evidence>
<dbReference type="EMBL" id="VJXR01000002">
    <property type="protein sequence ID" value="TRW47446.1"/>
    <property type="molecule type" value="Genomic_DNA"/>
</dbReference>
<dbReference type="CDD" id="cd11614">
    <property type="entry name" value="SAF_CpaB_FlgA_like"/>
    <property type="match status" value="1"/>
</dbReference>
<evidence type="ECO:0000313" key="4">
    <source>
        <dbReference type="EMBL" id="TRW47446.1"/>
    </source>
</evidence>
<name>A0A552WXP7_9MICO</name>
<accession>A0A552WXP7</accession>
<reference evidence="4 5" key="1">
    <citation type="submission" date="2019-07" db="EMBL/GenBank/DDBJ databases">
        <title>Georgenia wutianyii sp. nov. and Georgenia *** sp. nov. isolated from plateau pika (Ochotona curzoniae) in the Qinghai-Tibet plateau of China.</title>
        <authorList>
            <person name="Tian Z."/>
        </authorList>
    </citation>
    <scope>NUCLEOTIDE SEQUENCE [LARGE SCALE GENOMIC DNA]</scope>
    <source>
        <strain evidence="4 5">Z446</strain>
    </source>
</reference>
<sequence>MTSTTPQHRTTAAPRATTPAPVAPRTRHRPWQTAVAVVAVAVGGILGAATWSSMSTSTSVLVAKDTLHRGDEITADDFTVTKLNVDAALDPVPVEELQAIAGQRLSLDIAKGAIFTRAAAAPFSTTREGMTLVGIAVTGGQAPGTPLLVGDRVRVVVTPGPSGEVEGVPDTTSAEVAGVTPGSQPGSVVVDLLVPAANAAVLAAQAATGNVAVVLENRER</sequence>
<keyword evidence="2" id="KW-0812">Transmembrane</keyword>
<comment type="caution">
    <text evidence="4">The sequence shown here is derived from an EMBL/GenBank/DDBJ whole genome shotgun (WGS) entry which is preliminary data.</text>
</comment>
<dbReference type="Pfam" id="PF08666">
    <property type="entry name" value="SAF"/>
    <property type="match status" value="1"/>
</dbReference>
<feature type="domain" description="SAF" evidence="3">
    <location>
        <begin position="58"/>
        <end position="121"/>
    </location>
</feature>
<keyword evidence="5" id="KW-1185">Reference proteome</keyword>
<proteinExistence type="predicted"/>
<keyword evidence="2" id="KW-1133">Transmembrane helix</keyword>